<protein>
    <submittedName>
        <fullName evidence="1">DUF3606 domain-containing protein</fullName>
    </submittedName>
</protein>
<organism evidence="1 2">
    <name type="scientific">Bradyrhizobium pachyrhizi</name>
    <dbReference type="NCBI Taxonomy" id="280333"/>
    <lineage>
        <taxon>Bacteria</taxon>
        <taxon>Pseudomonadati</taxon>
        <taxon>Pseudomonadota</taxon>
        <taxon>Alphaproteobacteria</taxon>
        <taxon>Hyphomicrobiales</taxon>
        <taxon>Nitrobacteraceae</taxon>
        <taxon>Bradyrhizobium</taxon>
    </lineage>
</organism>
<evidence type="ECO:0000313" key="2">
    <source>
        <dbReference type="Proteomes" id="UP000436468"/>
    </source>
</evidence>
<dbReference type="AlphaFoldDB" id="A0A844T9U3"/>
<dbReference type="EMBL" id="WQNF01000080">
    <property type="protein sequence ID" value="MVT71410.1"/>
    <property type="molecule type" value="Genomic_DNA"/>
</dbReference>
<keyword evidence="2" id="KW-1185">Reference proteome</keyword>
<name>A0A844T9U3_9BRAD</name>
<dbReference type="Proteomes" id="UP000436468">
    <property type="component" value="Unassembled WGS sequence"/>
</dbReference>
<gene>
    <name evidence="1" type="ORF">GPL21_41235</name>
</gene>
<dbReference type="RefSeq" id="WP_157348943.1">
    <property type="nucleotide sequence ID" value="NZ_WQNF01000080.1"/>
</dbReference>
<sequence>MQARLAAGQKYEVGYQTEKTGRSAASVKKAVKSGNNRRRIERRAASFRWC</sequence>
<reference evidence="1 2" key="1">
    <citation type="submission" date="2019-12" db="EMBL/GenBank/DDBJ databases">
        <title>Draft genome sequences Bradyrhizobium cajani AMBPC1010, Bradyrhizobium pachyrhizi AMBPC1040 and Bradyrhizobium yuanmingense ALSPC3051, three plant growth promoting strains isolated from nodules of Cajanus cajan L. in Dominican Republic.</title>
        <authorList>
            <person name="Flores-Felix J.D."/>
            <person name="Araujo J."/>
            <person name="Diaz-Alcantara C."/>
            <person name="Gonzalez-Andres F."/>
            <person name="Velazquez E."/>
        </authorList>
    </citation>
    <scope>NUCLEOTIDE SEQUENCE [LARGE SCALE GENOMIC DNA]</scope>
    <source>
        <strain evidence="1 2">1040</strain>
    </source>
</reference>
<accession>A0A844T9U3</accession>
<evidence type="ECO:0000313" key="1">
    <source>
        <dbReference type="EMBL" id="MVT71410.1"/>
    </source>
</evidence>
<proteinExistence type="predicted"/>
<comment type="caution">
    <text evidence="1">The sequence shown here is derived from an EMBL/GenBank/DDBJ whole genome shotgun (WGS) entry which is preliminary data.</text>
</comment>